<accession>A0AAD5U9G0</accession>
<gene>
    <name evidence="5" type="ORF">HK103_002621</name>
</gene>
<feature type="region of interest" description="Disordered" evidence="2">
    <location>
        <begin position="1"/>
        <end position="25"/>
    </location>
</feature>
<dbReference type="SUPFAM" id="SSF51445">
    <property type="entry name" value="(Trans)glycosidases"/>
    <property type="match status" value="1"/>
</dbReference>
<evidence type="ECO:0000256" key="2">
    <source>
        <dbReference type="SAM" id="MobiDB-lite"/>
    </source>
</evidence>
<comment type="caution">
    <text evidence="5">The sequence shown here is derived from an EMBL/GenBank/DDBJ whole genome shotgun (WGS) entry which is preliminary data.</text>
</comment>
<name>A0AAD5U9G0_9FUNG</name>
<keyword evidence="3" id="KW-0472">Membrane</keyword>
<dbReference type="Proteomes" id="UP001210925">
    <property type="component" value="Unassembled WGS sequence"/>
</dbReference>
<dbReference type="Gene3D" id="3.20.20.80">
    <property type="entry name" value="Glycosidases"/>
    <property type="match status" value="1"/>
</dbReference>
<evidence type="ECO:0000313" key="6">
    <source>
        <dbReference type="Proteomes" id="UP001210925"/>
    </source>
</evidence>
<organism evidence="5 6">
    <name type="scientific">Boothiomyces macroporosus</name>
    <dbReference type="NCBI Taxonomy" id="261099"/>
    <lineage>
        <taxon>Eukaryota</taxon>
        <taxon>Fungi</taxon>
        <taxon>Fungi incertae sedis</taxon>
        <taxon>Chytridiomycota</taxon>
        <taxon>Chytridiomycota incertae sedis</taxon>
        <taxon>Chytridiomycetes</taxon>
        <taxon>Rhizophydiales</taxon>
        <taxon>Terramycetaceae</taxon>
        <taxon>Boothiomyces</taxon>
    </lineage>
</organism>
<feature type="domain" description="GH18" evidence="4">
    <location>
        <begin position="249"/>
        <end position="426"/>
    </location>
</feature>
<dbReference type="EMBL" id="JADGKB010000199">
    <property type="protein sequence ID" value="KAJ3251134.1"/>
    <property type="molecule type" value="Genomic_DNA"/>
</dbReference>
<feature type="transmembrane region" description="Helical" evidence="3">
    <location>
        <begin position="109"/>
        <end position="134"/>
    </location>
</feature>
<dbReference type="GO" id="GO:0008061">
    <property type="term" value="F:chitin binding"/>
    <property type="evidence" value="ECO:0007669"/>
    <property type="project" value="InterPro"/>
</dbReference>
<keyword evidence="1" id="KW-0147">Chitin-binding</keyword>
<dbReference type="SUPFAM" id="SSF54556">
    <property type="entry name" value="Chitinase insertion domain"/>
    <property type="match status" value="1"/>
</dbReference>
<dbReference type="PANTHER" id="PTHR47700">
    <property type="entry name" value="V CHITINASE, PUTATIVE (AFU_ORTHOLOGUE AFUA_6G13720)-RELATED"/>
    <property type="match status" value="1"/>
</dbReference>
<dbReference type="SMART" id="SM00636">
    <property type="entry name" value="Glyco_18"/>
    <property type="match status" value="1"/>
</dbReference>
<reference evidence="5" key="1">
    <citation type="submission" date="2020-05" db="EMBL/GenBank/DDBJ databases">
        <title>Phylogenomic resolution of chytrid fungi.</title>
        <authorList>
            <person name="Stajich J.E."/>
            <person name="Amses K."/>
            <person name="Simmons R."/>
            <person name="Seto K."/>
            <person name="Myers J."/>
            <person name="Bonds A."/>
            <person name="Quandt C.A."/>
            <person name="Barry K."/>
            <person name="Liu P."/>
            <person name="Grigoriev I."/>
            <person name="Longcore J.E."/>
            <person name="James T.Y."/>
        </authorList>
    </citation>
    <scope>NUCLEOTIDE SEQUENCE</scope>
    <source>
        <strain evidence="5">PLAUS21</strain>
    </source>
</reference>
<feature type="transmembrane region" description="Helical" evidence="3">
    <location>
        <begin position="64"/>
        <end position="89"/>
    </location>
</feature>
<dbReference type="AlphaFoldDB" id="A0AAD5U9G0"/>
<evidence type="ECO:0000313" key="5">
    <source>
        <dbReference type="EMBL" id="KAJ3251134.1"/>
    </source>
</evidence>
<dbReference type="PROSITE" id="PS51910">
    <property type="entry name" value="GH18_2"/>
    <property type="match status" value="1"/>
</dbReference>
<protein>
    <recommendedName>
        <fullName evidence="4">GH18 domain-containing protein</fullName>
    </recommendedName>
</protein>
<keyword evidence="3" id="KW-0812">Transmembrane</keyword>
<sequence length="980" mass="108421">METYQLELQPSNAEQQVPKKDNVTQQTKDKLDSLIWDYIPMEDVLDLKRRVGNIVKASKENCMYILVLFAIYLFLIALVAGVGALLGTIGSACVSSLHHANVNEAVKVGSLAGATAAVVSIHATFATIVVWNLIFRLSMVIFKEGWLQLIVQILVLLAIWLNSIVVSSIAGAAASWVTGNSMSHGFIAGAVAGSFEFVADGFKENAKQNQQPNPWLLIMNIRILGGLSAAAATTNDLAGGTLLGLWSSDFDWEYPTASDRHGSAADAQNYVLLLQELRQLVGSRYSISVAAPASYWYLKGFDIAQMANYLDYIVYMTYDMHGNWDYANQYTGPFLNVHNNFTEIVQAISMIEKAGVPSNKILMGFGYYGRSFKLQSSSCTSAGSMVVIGSELQFPNTALAGMCTKTGGYLADFEIKDIINRQGVTPRLDGPSLSKILVYNNGRDWIGYDDAQTIGTKPNSNWDSNQDACVCNPGFQGPNCTAIPPPTCPPHASVNIFNVCVCDQDFELQNGVCVYTKCQPNSHWVNENCVCMDGFEGSDCHPVCQKGYAWNGNTCSLIMVLDPVCIPGQSCVMIPPGPLPITFTFPFSVPGLPIPLVISSIPFNINLPGLPPISVTGESENDKDNEKPSKWDKPVFVKCLNDDPDVGFGMQISANLLYPPKDKSRWDPTCKLLGLTIAQTEVYANTCSDTTTTVVGTFKLDFLDTLDFPEAMACYMAEEDLHDVAPACPSPSSNIGKTKIQVSERKRCKIPQETQNQITPFFWTYENVRKELRAMLTYTSVPSPERYADVLHRNYTFDADAYNMQYPSTPYKETGKEDAKPAQIPFILRNFAFRALNIEKDGIGTTTIKPKKPKKSYVELEHVAKTNGFTQFISVTSDMDFARRAAMRKVLERKRKGIITIPFVMLSLDGLSYTNLNDFKNISQCKLDYRTVLQTRQNVNPEEKDQMEVQKVWDTFHGWATKSSEALVRNNIPAVKIVLN</sequence>
<dbReference type="InterPro" id="IPR011583">
    <property type="entry name" value="Chitinase_II/V-like_cat"/>
</dbReference>
<dbReference type="InterPro" id="IPR053214">
    <property type="entry name" value="LysM12-like"/>
</dbReference>
<keyword evidence="6" id="KW-1185">Reference proteome</keyword>
<dbReference type="InterPro" id="IPR017853">
    <property type="entry name" value="GH"/>
</dbReference>
<dbReference type="Pfam" id="PF00704">
    <property type="entry name" value="Glyco_hydro_18"/>
    <property type="match status" value="1"/>
</dbReference>
<evidence type="ECO:0000256" key="3">
    <source>
        <dbReference type="SAM" id="Phobius"/>
    </source>
</evidence>
<dbReference type="InterPro" id="IPR029070">
    <property type="entry name" value="Chitinase_insertion_sf"/>
</dbReference>
<dbReference type="InterPro" id="IPR001223">
    <property type="entry name" value="Glyco_hydro18_cat"/>
</dbReference>
<keyword evidence="3" id="KW-1133">Transmembrane helix</keyword>
<dbReference type="PANTHER" id="PTHR47700:SF2">
    <property type="entry name" value="CHITINASE"/>
    <property type="match status" value="1"/>
</dbReference>
<proteinExistence type="predicted"/>
<evidence type="ECO:0000256" key="1">
    <source>
        <dbReference type="ARBA" id="ARBA00022669"/>
    </source>
</evidence>
<dbReference type="GO" id="GO:0005975">
    <property type="term" value="P:carbohydrate metabolic process"/>
    <property type="evidence" value="ECO:0007669"/>
    <property type="project" value="InterPro"/>
</dbReference>
<evidence type="ECO:0000259" key="4">
    <source>
        <dbReference type="PROSITE" id="PS51910"/>
    </source>
</evidence>
<feature type="transmembrane region" description="Helical" evidence="3">
    <location>
        <begin position="146"/>
        <end position="177"/>
    </location>
</feature>
<feature type="compositionally biased region" description="Polar residues" evidence="2">
    <location>
        <begin position="1"/>
        <end position="15"/>
    </location>
</feature>